<dbReference type="HOGENOM" id="CLU_140572_0_0_1"/>
<evidence type="ECO:0000313" key="2">
    <source>
        <dbReference type="EMBL" id="ENN75607.1"/>
    </source>
</evidence>
<name>N6UAH4_DENPD</name>
<proteinExistence type="predicted"/>
<evidence type="ECO:0000256" key="1">
    <source>
        <dbReference type="SAM" id="MobiDB-lite"/>
    </source>
</evidence>
<sequence>MTSTNIYQGMHDTKNSSKVMKPPGGAHTDIFGAPSLPVNRDSGRNASSITEGTNAEVEGPVAPMPHHETKSEPPAAAGSCAPSTRQVPPGGFSSGPFW</sequence>
<feature type="non-terminal residue" evidence="2">
    <location>
        <position position="1"/>
    </location>
</feature>
<protein>
    <submittedName>
        <fullName evidence="2">Uncharacterized protein</fullName>
    </submittedName>
</protein>
<feature type="compositionally biased region" description="Polar residues" evidence="1">
    <location>
        <begin position="44"/>
        <end position="53"/>
    </location>
</feature>
<dbReference type="AlphaFoldDB" id="N6UAH4"/>
<accession>N6UAH4</accession>
<feature type="region of interest" description="Disordered" evidence="1">
    <location>
        <begin position="1"/>
        <end position="98"/>
    </location>
</feature>
<reference evidence="2" key="1">
    <citation type="journal article" date="2013" name="Genome Biol.">
        <title>Draft genome of the mountain pine beetle, Dendroctonus ponderosae Hopkins, a major forest pest.</title>
        <authorList>
            <person name="Keeling C.I."/>
            <person name="Yuen M.M."/>
            <person name="Liao N.Y."/>
            <person name="Docking T.R."/>
            <person name="Chan S.K."/>
            <person name="Taylor G.A."/>
            <person name="Palmquist D.L."/>
            <person name="Jackman S.D."/>
            <person name="Nguyen A."/>
            <person name="Li M."/>
            <person name="Henderson H."/>
            <person name="Janes J.K."/>
            <person name="Zhao Y."/>
            <person name="Pandoh P."/>
            <person name="Moore R."/>
            <person name="Sperling F.A."/>
            <person name="Huber D.P."/>
            <person name="Birol I."/>
            <person name="Jones S.J."/>
            <person name="Bohlmann J."/>
        </authorList>
    </citation>
    <scope>NUCLEOTIDE SEQUENCE</scope>
</reference>
<dbReference type="EMBL" id="KB741008">
    <property type="protein sequence ID" value="ENN75607.1"/>
    <property type="molecule type" value="Genomic_DNA"/>
</dbReference>
<organism evidence="2">
    <name type="scientific">Dendroctonus ponderosae</name>
    <name type="common">Mountain pine beetle</name>
    <dbReference type="NCBI Taxonomy" id="77166"/>
    <lineage>
        <taxon>Eukaryota</taxon>
        <taxon>Metazoa</taxon>
        <taxon>Ecdysozoa</taxon>
        <taxon>Arthropoda</taxon>
        <taxon>Hexapoda</taxon>
        <taxon>Insecta</taxon>
        <taxon>Pterygota</taxon>
        <taxon>Neoptera</taxon>
        <taxon>Endopterygota</taxon>
        <taxon>Coleoptera</taxon>
        <taxon>Polyphaga</taxon>
        <taxon>Cucujiformia</taxon>
        <taxon>Curculionidae</taxon>
        <taxon>Scolytinae</taxon>
        <taxon>Dendroctonus</taxon>
    </lineage>
</organism>
<gene>
    <name evidence="2" type="ORF">YQE_07841</name>
</gene>